<organism evidence="2">
    <name type="scientific">Culicoides sonorensis</name>
    <name type="common">Biting midge</name>
    <dbReference type="NCBI Taxonomy" id="179676"/>
    <lineage>
        <taxon>Eukaryota</taxon>
        <taxon>Metazoa</taxon>
        <taxon>Ecdysozoa</taxon>
        <taxon>Arthropoda</taxon>
        <taxon>Hexapoda</taxon>
        <taxon>Insecta</taxon>
        <taxon>Pterygota</taxon>
        <taxon>Neoptera</taxon>
        <taxon>Endopterygota</taxon>
        <taxon>Diptera</taxon>
        <taxon>Nematocera</taxon>
        <taxon>Chironomoidea</taxon>
        <taxon>Ceratopogonidae</taxon>
        <taxon>Ceratopogoninae</taxon>
        <taxon>Culicoides</taxon>
        <taxon>Monoculicoides</taxon>
    </lineage>
</organism>
<dbReference type="EMBL" id="UFQT01000022">
    <property type="protein sequence ID" value="SSX18002.1"/>
    <property type="molecule type" value="Genomic_DNA"/>
</dbReference>
<dbReference type="VEuPathDB" id="VectorBase:CSON006033"/>
<feature type="region of interest" description="Disordered" evidence="1">
    <location>
        <begin position="1"/>
        <end position="27"/>
    </location>
</feature>
<feature type="compositionally biased region" description="Polar residues" evidence="1">
    <location>
        <begin position="1"/>
        <end position="13"/>
    </location>
</feature>
<proteinExistence type="predicted"/>
<name>A0A336LIU0_CULSO</name>
<evidence type="ECO:0000256" key="1">
    <source>
        <dbReference type="SAM" id="MobiDB-lite"/>
    </source>
</evidence>
<accession>A0A336LIU0</accession>
<reference evidence="2" key="1">
    <citation type="submission" date="2018-07" db="EMBL/GenBank/DDBJ databases">
        <authorList>
            <person name="Quirk P.G."/>
            <person name="Krulwich T.A."/>
        </authorList>
    </citation>
    <scope>NUCLEOTIDE SEQUENCE</scope>
</reference>
<protein>
    <submittedName>
        <fullName evidence="2">CSON006033 protein</fullName>
    </submittedName>
</protein>
<evidence type="ECO:0000313" key="2">
    <source>
        <dbReference type="EMBL" id="SSX18002.1"/>
    </source>
</evidence>
<gene>
    <name evidence="2" type="primary">CSON006033</name>
</gene>
<sequence>MNLKTNIINSKQDQLNDDVLSPPRPGESWFQSPMTSLSFSIHFPCSPNGPGHAFAGPGSWNL</sequence>
<dbReference type="AlphaFoldDB" id="A0A336LIU0"/>